<dbReference type="PANTHER" id="PTHR32063:SF8">
    <property type="entry name" value="CATION EFFLUX PROTEIN"/>
    <property type="match status" value="1"/>
</dbReference>
<dbReference type="Gene3D" id="1.20.1640.10">
    <property type="entry name" value="Multidrug efflux transporter AcrB transmembrane domain"/>
    <property type="match status" value="1"/>
</dbReference>
<organism evidence="1 2">
    <name type="scientific">Bradyrhizobium lablabi</name>
    <dbReference type="NCBI Taxonomy" id="722472"/>
    <lineage>
        <taxon>Bacteria</taxon>
        <taxon>Pseudomonadati</taxon>
        <taxon>Pseudomonadota</taxon>
        <taxon>Alphaproteobacteria</taxon>
        <taxon>Hyphomicrobiales</taxon>
        <taxon>Nitrobacteraceae</taxon>
        <taxon>Bradyrhizobium</taxon>
    </lineage>
</organism>
<accession>A0A1M7GMC8</accession>
<dbReference type="AlphaFoldDB" id="A0A1M7GMC8"/>
<dbReference type="EMBL" id="FNTI01000001">
    <property type="protein sequence ID" value="SEE21313.1"/>
    <property type="molecule type" value="Genomic_DNA"/>
</dbReference>
<evidence type="ECO:0000313" key="2">
    <source>
        <dbReference type="Proteomes" id="UP000183208"/>
    </source>
</evidence>
<dbReference type="PRINTS" id="PR00702">
    <property type="entry name" value="ACRIFLAVINRP"/>
</dbReference>
<evidence type="ECO:0000313" key="1">
    <source>
        <dbReference type="EMBL" id="SEE21313.1"/>
    </source>
</evidence>
<protein>
    <submittedName>
        <fullName evidence="1">AcrB/AcrD/AcrF family protein</fullName>
    </submittedName>
</protein>
<dbReference type="Proteomes" id="UP000183208">
    <property type="component" value="Unassembled WGS sequence"/>
</dbReference>
<dbReference type="Gene3D" id="3.30.70.1430">
    <property type="entry name" value="Multidrug efflux transporter AcrB pore domain"/>
    <property type="match status" value="1"/>
</dbReference>
<dbReference type="GO" id="GO:0005886">
    <property type="term" value="C:plasma membrane"/>
    <property type="evidence" value="ECO:0007669"/>
    <property type="project" value="TreeGrafter"/>
</dbReference>
<dbReference type="Pfam" id="PF00873">
    <property type="entry name" value="ACR_tran"/>
    <property type="match status" value="1"/>
</dbReference>
<gene>
    <name evidence="1" type="ORF">SAMN05444171_6673</name>
</gene>
<reference evidence="1 2" key="1">
    <citation type="submission" date="2016-10" db="EMBL/GenBank/DDBJ databases">
        <authorList>
            <person name="de Groot N.N."/>
        </authorList>
    </citation>
    <scope>NUCLEOTIDE SEQUENCE [LARGE SCALE GENOMIC DNA]</scope>
    <source>
        <strain evidence="1 2">GAS522</strain>
    </source>
</reference>
<dbReference type="PANTHER" id="PTHR32063">
    <property type="match status" value="1"/>
</dbReference>
<dbReference type="InterPro" id="IPR001036">
    <property type="entry name" value="Acrflvin-R"/>
</dbReference>
<proteinExistence type="predicted"/>
<sequence length="90" mass="10215">MGIVRFALRFPHTFYVLAALILFLGVAAIRSMPTDIFPEIRIPVVTVIWQYTGLTTSEMEQRVSTYSQSSRTLRALVKFNLVVSEECEST</sequence>
<dbReference type="GO" id="GO:0042910">
    <property type="term" value="F:xenobiotic transmembrane transporter activity"/>
    <property type="evidence" value="ECO:0007669"/>
    <property type="project" value="TreeGrafter"/>
</dbReference>
<name>A0A1M7GMC8_9BRAD</name>